<feature type="domain" description="S-adenosylmethionine synthetase N-terminal" evidence="13">
    <location>
        <begin position="24"/>
        <end position="119"/>
    </location>
</feature>
<feature type="binding site" description="in other chain" evidence="10">
    <location>
        <position position="34"/>
    </location>
    <ligand>
        <name>ATP</name>
        <dbReference type="ChEBI" id="CHEBI:30616"/>
        <note>ligand shared between two neighboring subunits</note>
    </ligand>
</feature>
<name>C2KKA9_LEUMC</name>
<evidence type="ECO:0000256" key="12">
    <source>
        <dbReference type="RuleBase" id="RU004462"/>
    </source>
</evidence>
<dbReference type="InterPro" id="IPR002133">
    <property type="entry name" value="S-AdoMet_synthetase"/>
</dbReference>
<evidence type="ECO:0000256" key="7">
    <source>
        <dbReference type="ARBA" id="ARBA00022840"/>
    </source>
</evidence>
<dbReference type="EMBL" id="ACKV01000051">
    <property type="protein sequence ID" value="EEJ42321.1"/>
    <property type="molecule type" value="Genomic_DNA"/>
</dbReference>
<dbReference type="Pfam" id="PF00438">
    <property type="entry name" value="S-AdoMet_synt_N"/>
    <property type="match status" value="1"/>
</dbReference>
<comment type="subunit">
    <text evidence="10">Homotetramer; dimer of dimers.</text>
</comment>
<dbReference type="InterPro" id="IPR022628">
    <property type="entry name" value="S-AdoMet_synt_N"/>
</dbReference>
<dbReference type="PROSITE" id="PS00377">
    <property type="entry name" value="ADOMET_SYNTHASE_2"/>
    <property type="match status" value="1"/>
</dbReference>
<feature type="binding site" description="in other chain" evidence="10">
    <location>
        <position position="292"/>
    </location>
    <ligand>
        <name>L-methionine</name>
        <dbReference type="ChEBI" id="CHEBI:57844"/>
        <note>ligand shared between two neighboring subunits</note>
    </ligand>
</feature>
<feature type="binding site" evidence="10">
    <location>
        <position position="36"/>
    </location>
    <ligand>
        <name>Mg(2+)</name>
        <dbReference type="ChEBI" id="CHEBI:18420"/>
    </ligand>
</feature>
<evidence type="ECO:0000256" key="9">
    <source>
        <dbReference type="ARBA" id="ARBA00022958"/>
    </source>
</evidence>
<evidence type="ECO:0000256" key="4">
    <source>
        <dbReference type="ARBA" id="ARBA00022679"/>
    </source>
</evidence>
<feature type="binding site" evidence="10">
    <location>
        <position position="288"/>
    </location>
    <ligand>
        <name>ATP</name>
        <dbReference type="ChEBI" id="CHEBI:30616"/>
        <note>ligand shared between two neighboring subunits</note>
    </ligand>
</feature>
<dbReference type="GO" id="GO:0000287">
    <property type="term" value="F:magnesium ion binding"/>
    <property type="evidence" value="ECO:0007669"/>
    <property type="project" value="UniProtKB-UniRule"/>
</dbReference>
<accession>C2KKA9</accession>
<dbReference type="EC" id="2.5.1.6" evidence="10"/>
<evidence type="ECO:0000256" key="3">
    <source>
        <dbReference type="ARBA" id="ARBA00022563"/>
    </source>
</evidence>
<dbReference type="AlphaFoldDB" id="C2KKA9"/>
<dbReference type="HAMAP" id="MF_00086">
    <property type="entry name" value="S_AdoMet_synth1"/>
    <property type="match status" value="1"/>
</dbReference>
<dbReference type="Pfam" id="PF02772">
    <property type="entry name" value="S-AdoMet_synt_M"/>
    <property type="match status" value="1"/>
</dbReference>
<dbReference type="InterPro" id="IPR022631">
    <property type="entry name" value="ADOMET_SYNTHASE_CS"/>
</dbReference>
<feature type="binding site" evidence="10">
    <location>
        <position position="62"/>
    </location>
    <ligand>
        <name>K(+)</name>
        <dbReference type="ChEBI" id="CHEBI:29103"/>
    </ligand>
</feature>
<dbReference type="Gene3D" id="3.30.300.10">
    <property type="match status" value="3"/>
</dbReference>
<keyword evidence="7 10" id="KW-0067">ATP-binding</keyword>
<dbReference type="GO" id="GO:0005737">
    <property type="term" value="C:cytoplasm"/>
    <property type="evidence" value="ECO:0007669"/>
    <property type="project" value="UniProtKB-SubCell"/>
</dbReference>
<evidence type="ECO:0000259" key="13">
    <source>
        <dbReference type="Pfam" id="PF00438"/>
    </source>
</evidence>
<keyword evidence="4 10" id="KW-0808">Transferase</keyword>
<evidence type="ECO:0000256" key="10">
    <source>
        <dbReference type="HAMAP-Rule" id="MF_00086"/>
    </source>
</evidence>
<comment type="function">
    <text evidence="10">Catalyzes the formation of S-adenosylmethionine (AdoMet) from methionine and ATP. The overall synthetic reaction is composed of two sequential steps, AdoMet formation and the subsequent tripolyphosphate hydrolysis which occurs prior to release of AdoMet from the enzyme.</text>
</comment>
<keyword evidence="8 10" id="KW-0460">Magnesium</keyword>
<evidence type="ECO:0000256" key="8">
    <source>
        <dbReference type="ARBA" id="ARBA00022842"/>
    </source>
</evidence>
<evidence type="ECO:0000259" key="15">
    <source>
        <dbReference type="Pfam" id="PF02773"/>
    </source>
</evidence>
<evidence type="ECO:0000256" key="5">
    <source>
        <dbReference type="ARBA" id="ARBA00022723"/>
    </source>
</evidence>
<sequence length="405" mass="44591">MRLLAFYFDSKVTTKRRRVFMAKYFTSESVSAGHPDKIADQIADAILDAVLEQDSKARSAVEVTTSTGDVSIFGELSTNAYVNIRKIATDTIREIGYNHAELGFTADSVNVSNKIVEQSGDIAQAVDNAEDDPDQLGAGDQGMVFGYATNETDSYLPLTLALSHRLMRKIRDARENEILPYLRPDAKGEVTVELDDNDKVKRIAAVVLSTQHDDEVTLEQLRADIRKHVIDEVLPQDLVDEDTIYYINPSGRFVLGGPQADSGLTGRKIIVDTYGGAAHHGGGAFSGKDATKVDRSAAYYARYVAKNMVAAGVADKLELQVSYAIGVARPVSLNVDSFGTAKVSEEKINEIITKLFDFRPLAIINNLNLRRPIYKQTAAFGHFGRTDIDLPWESLDKVKEIKNLL</sequence>
<dbReference type="InterPro" id="IPR022630">
    <property type="entry name" value="S-AdoMet_synt_C"/>
</dbReference>
<comment type="pathway">
    <text evidence="1 10">Amino-acid biosynthesis; S-adenosyl-L-methionine biosynthesis; S-adenosyl-L-methionine from L-methionine: step 1/1.</text>
</comment>
<feature type="binding site" description="in other chain" evidence="10">
    <location>
        <position position="75"/>
    </location>
    <ligand>
        <name>L-methionine</name>
        <dbReference type="ChEBI" id="CHEBI:57844"/>
        <note>ligand shared between two neighboring subunits</note>
    </ligand>
</feature>
<dbReference type="GO" id="GO:0005524">
    <property type="term" value="F:ATP binding"/>
    <property type="evidence" value="ECO:0007669"/>
    <property type="project" value="UniProtKB-UniRule"/>
</dbReference>
<feature type="binding site" description="in other chain" evidence="10">
    <location>
        <begin position="185"/>
        <end position="187"/>
    </location>
    <ligand>
        <name>ATP</name>
        <dbReference type="ChEBI" id="CHEBI:30616"/>
        <note>ligand shared between two neighboring subunits</note>
    </ligand>
</feature>
<evidence type="ECO:0000313" key="17">
    <source>
        <dbReference type="Proteomes" id="UP000004283"/>
    </source>
</evidence>
<dbReference type="HOGENOM" id="CLU_041802_1_1_9"/>
<proteinExistence type="inferred from homology"/>
<keyword evidence="10" id="KW-0963">Cytoplasm</keyword>
<dbReference type="PANTHER" id="PTHR11964">
    <property type="entry name" value="S-ADENOSYLMETHIONINE SYNTHETASE"/>
    <property type="match status" value="1"/>
</dbReference>
<feature type="binding site" evidence="10">
    <location>
        <position position="284"/>
    </location>
    <ligand>
        <name>ATP</name>
        <dbReference type="ChEBI" id="CHEBI:30616"/>
        <note>ligand shared between two neighboring subunits</note>
    </ligand>
</feature>
<organism evidence="16 17">
    <name type="scientific">Leuconostoc mesenteroides subsp. cremoris ATCC 19254</name>
    <dbReference type="NCBI Taxonomy" id="586220"/>
    <lineage>
        <taxon>Bacteria</taxon>
        <taxon>Bacillati</taxon>
        <taxon>Bacillota</taxon>
        <taxon>Bacilli</taxon>
        <taxon>Lactobacillales</taxon>
        <taxon>Lactobacillaceae</taxon>
        <taxon>Leuconostoc</taxon>
    </lineage>
</organism>
<dbReference type="Pfam" id="PF02773">
    <property type="entry name" value="S-AdoMet_synt_C"/>
    <property type="match status" value="1"/>
</dbReference>
<dbReference type="NCBIfam" id="TIGR01034">
    <property type="entry name" value="metK"/>
    <property type="match status" value="1"/>
</dbReference>
<keyword evidence="6 10" id="KW-0547">Nucleotide-binding</keyword>
<dbReference type="GO" id="GO:0006730">
    <property type="term" value="P:one-carbon metabolic process"/>
    <property type="evidence" value="ECO:0007669"/>
    <property type="project" value="UniProtKB-KW"/>
</dbReference>
<comment type="cofactor">
    <cofactor evidence="10">
        <name>K(+)</name>
        <dbReference type="ChEBI" id="CHEBI:29103"/>
    </cofactor>
    <text evidence="10">Binds 1 potassium ion per subunit.</text>
</comment>
<dbReference type="PROSITE" id="PS00376">
    <property type="entry name" value="ADOMET_SYNTHASE_1"/>
    <property type="match status" value="1"/>
</dbReference>
<dbReference type="InterPro" id="IPR022636">
    <property type="entry name" value="S-AdoMet_synthetase_sfam"/>
</dbReference>
<feature type="binding site" description="in other chain" evidence="10">
    <location>
        <position position="118"/>
    </location>
    <ligand>
        <name>L-methionine</name>
        <dbReference type="ChEBI" id="CHEBI:57844"/>
        <note>ligand shared between two neighboring subunits</note>
    </ligand>
</feature>
<dbReference type="InterPro" id="IPR022629">
    <property type="entry name" value="S-AdoMet_synt_central"/>
</dbReference>
<feature type="domain" description="S-adenosylmethionine synthetase C-terminal" evidence="15">
    <location>
        <begin position="255"/>
        <end position="393"/>
    </location>
</feature>
<feature type="domain" description="S-adenosylmethionine synthetase central" evidence="14">
    <location>
        <begin position="136"/>
        <end position="253"/>
    </location>
</feature>
<feature type="binding site" description="in other chain" evidence="10">
    <location>
        <begin position="267"/>
        <end position="268"/>
    </location>
    <ligand>
        <name>ATP</name>
        <dbReference type="ChEBI" id="CHEBI:30616"/>
        <note>ligand shared between two neighboring subunits</note>
    </ligand>
</feature>
<keyword evidence="5 10" id="KW-0479">Metal-binding</keyword>
<evidence type="ECO:0000256" key="2">
    <source>
        <dbReference type="ARBA" id="ARBA00009685"/>
    </source>
</evidence>
<dbReference type="Proteomes" id="UP000004283">
    <property type="component" value="Unassembled WGS sequence"/>
</dbReference>
<comment type="cofactor">
    <cofactor evidence="10">
        <name>Mg(2+)</name>
        <dbReference type="ChEBI" id="CHEBI:18420"/>
    </cofactor>
    <text evidence="10">Binds 2 divalent ions per subunit.</text>
</comment>
<comment type="subcellular location">
    <subcellularLocation>
        <location evidence="10 11">Cytoplasm</location>
    </subcellularLocation>
</comment>
<evidence type="ECO:0000256" key="11">
    <source>
        <dbReference type="RuleBase" id="RU000542"/>
    </source>
</evidence>
<feature type="binding site" evidence="10">
    <location>
        <position position="261"/>
    </location>
    <ligand>
        <name>L-methionine</name>
        <dbReference type="ChEBI" id="CHEBI:57844"/>
        <note>ligand shared between two neighboring subunits</note>
    </ligand>
</feature>
<keyword evidence="3 10" id="KW-0554">One-carbon metabolism</keyword>
<evidence type="ECO:0000259" key="14">
    <source>
        <dbReference type="Pfam" id="PF02772"/>
    </source>
</evidence>
<evidence type="ECO:0000256" key="6">
    <source>
        <dbReference type="ARBA" id="ARBA00022741"/>
    </source>
</evidence>
<feature type="binding site" evidence="10">
    <location>
        <position position="261"/>
    </location>
    <ligand>
        <name>ATP</name>
        <dbReference type="ChEBI" id="CHEBI:30616"/>
        <note>ligand shared between two neighboring subunits</note>
    </ligand>
</feature>
<evidence type="ECO:0000256" key="1">
    <source>
        <dbReference type="ARBA" id="ARBA00005224"/>
    </source>
</evidence>
<feature type="binding site" description="in other chain" evidence="10">
    <location>
        <begin position="252"/>
        <end position="253"/>
    </location>
    <ligand>
        <name>ATP</name>
        <dbReference type="ChEBI" id="CHEBI:30616"/>
        <note>ligand shared between two neighboring subunits</note>
    </ligand>
</feature>
<keyword evidence="9 10" id="KW-0630">Potassium</keyword>
<comment type="caution">
    <text evidence="16">The sequence shown here is derived from an EMBL/GenBank/DDBJ whole genome shotgun (WGS) entry which is preliminary data.</text>
</comment>
<dbReference type="PIRSF" id="PIRSF000497">
    <property type="entry name" value="MAT"/>
    <property type="match status" value="1"/>
</dbReference>
<dbReference type="CDD" id="cd18079">
    <property type="entry name" value="S-AdoMet_synt"/>
    <property type="match status" value="1"/>
</dbReference>
<comment type="similarity">
    <text evidence="2 10 12">Belongs to the AdoMet synthase family.</text>
</comment>
<feature type="region of interest" description="Flexible loop" evidence="10">
    <location>
        <begin position="118"/>
        <end position="128"/>
    </location>
</feature>
<dbReference type="GO" id="GO:0004478">
    <property type="term" value="F:methionine adenosyltransferase activity"/>
    <property type="evidence" value="ECO:0007669"/>
    <property type="project" value="UniProtKB-UniRule"/>
</dbReference>
<dbReference type="GO" id="GO:0006556">
    <property type="term" value="P:S-adenosylmethionine biosynthetic process"/>
    <property type="evidence" value="ECO:0007669"/>
    <property type="project" value="UniProtKB-UniRule"/>
</dbReference>
<gene>
    <name evidence="10 16" type="primary">metK</name>
    <name evidence="16" type="ORF">HMPREF0555_1075</name>
</gene>
<comment type="catalytic activity">
    <reaction evidence="10">
        <text>L-methionine + ATP + H2O = S-adenosyl-L-methionine + phosphate + diphosphate</text>
        <dbReference type="Rhea" id="RHEA:21080"/>
        <dbReference type="ChEBI" id="CHEBI:15377"/>
        <dbReference type="ChEBI" id="CHEBI:30616"/>
        <dbReference type="ChEBI" id="CHEBI:33019"/>
        <dbReference type="ChEBI" id="CHEBI:43474"/>
        <dbReference type="ChEBI" id="CHEBI:57844"/>
        <dbReference type="ChEBI" id="CHEBI:59789"/>
        <dbReference type="EC" id="2.5.1.6"/>
    </reaction>
</comment>
<dbReference type="SUPFAM" id="SSF55973">
    <property type="entry name" value="S-adenosylmethionine synthetase"/>
    <property type="match status" value="3"/>
</dbReference>
<reference evidence="16 17" key="1">
    <citation type="submission" date="2009-04" db="EMBL/GenBank/DDBJ databases">
        <authorList>
            <person name="Qin X."/>
            <person name="Bachman B."/>
            <person name="Battles P."/>
            <person name="Bell A."/>
            <person name="Bess C."/>
            <person name="Bickham C."/>
            <person name="Chaboub L."/>
            <person name="Chen D."/>
            <person name="Coyle M."/>
            <person name="Deiros D.R."/>
            <person name="Dinh H."/>
            <person name="Forbes L."/>
            <person name="Fowler G."/>
            <person name="Francisco L."/>
            <person name="Fu Q."/>
            <person name="Gubbala S."/>
            <person name="Hale W."/>
            <person name="Han Y."/>
            <person name="Hemphill L."/>
            <person name="Highlander S.K."/>
            <person name="Hirani K."/>
            <person name="Hogues M."/>
            <person name="Jackson L."/>
            <person name="Jakkamsetti A."/>
            <person name="Javaid M."/>
            <person name="Jiang H."/>
            <person name="Korchina V."/>
            <person name="Kovar C."/>
            <person name="Lara F."/>
            <person name="Lee S."/>
            <person name="Mata R."/>
            <person name="Mathew T."/>
            <person name="Moen C."/>
            <person name="Morales K."/>
            <person name="Munidasa M."/>
            <person name="Nazareth L."/>
            <person name="Ngo R."/>
            <person name="Nguyen L."/>
            <person name="Okwuonu G."/>
            <person name="Ongeri F."/>
            <person name="Patil S."/>
            <person name="Petrosino J."/>
            <person name="Pham C."/>
            <person name="Pham P."/>
            <person name="Pu L.-L."/>
            <person name="Puazo M."/>
            <person name="Raj R."/>
            <person name="Reid J."/>
            <person name="Rouhana J."/>
            <person name="Saada N."/>
            <person name="Shang Y."/>
            <person name="Simmons D."/>
            <person name="Thornton R."/>
            <person name="Warren J."/>
            <person name="Weissenberger G."/>
            <person name="Zhang J."/>
            <person name="Zhang L."/>
            <person name="Zhou C."/>
            <person name="Zhu D."/>
            <person name="Muzny D."/>
            <person name="Worley K."/>
            <person name="Gibbs R."/>
        </authorList>
    </citation>
    <scope>NUCLEOTIDE SEQUENCE [LARGE SCALE GENOMIC DNA]</scope>
    <source>
        <strain evidence="16 17">ATCC 19254</strain>
    </source>
</reference>
<evidence type="ECO:0000313" key="16">
    <source>
        <dbReference type="EMBL" id="EEJ42321.1"/>
    </source>
</evidence>
<dbReference type="FunFam" id="3.30.300.10:FF:000003">
    <property type="entry name" value="S-adenosylmethionine synthase"/>
    <property type="match status" value="1"/>
</dbReference>
<protein>
    <recommendedName>
        <fullName evidence="10">S-adenosylmethionine synthase</fullName>
        <shortName evidence="10">AdoMet synthase</shortName>
        <ecNumber evidence="10">2.5.1.6</ecNumber>
    </recommendedName>
    <alternativeName>
        <fullName evidence="10">MAT</fullName>
    </alternativeName>
    <alternativeName>
        <fullName evidence="10">Methionine adenosyltransferase</fullName>
    </alternativeName>
</protein>
<dbReference type="UniPathway" id="UPA00315">
    <property type="reaction ID" value="UER00080"/>
</dbReference>